<dbReference type="GO" id="GO:0016788">
    <property type="term" value="F:hydrolase activity, acting on ester bonds"/>
    <property type="evidence" value="ECO:0007669"/>
    <property type="project" value="UniProtKB-UniRule"/>
</dbReference>
<dbReference type="CDD" id="cd16964">
    <property type="entry name" value="YqgF"/>
    <property type="match status" value="1"/>
</dbReference>
<evidence type="ECO:0000256" key="4">
    <source>
        <dbReference type="ARBA" id="ARBA00022801"/>
    </source>
</evidence>
<dbReference type="InterPro" id="IPR006641">
    <property type="entry name" value="YqgF/RNaseH-like_dom"/>
</dbReference>
<name>A0A244CTW7_PSEDV</name>
<dbReference type="InterPro" id="IPR037027">
    <property type="entry name" value="YqgF/RNaseH-like_dom_sf"/>
</dbReference>
<accession>A0A244CTW7</accession>
<comment type="subcellular location">
    <subcellularLocation>
        <location evidence="5">Cytoplasm</location>
    </subcellularLocation>
</comment>
<evidence type="ECO:0000313" key="8">
    <source>
        <dbReference type="Proteomes" id="UP000194841"/>
    </source>
</evidence>
<dbReference type="InterPro" id="IPR012337">
    <property type="entry name" value="RNaseH-like_sf"/>
</dbReference>
<dbReference type="AlphaFoldDB" id="A0A244CTW7"/>
<dbReference type="SMART" id="SM00732">
    <property type="entry name" value="YqgFc"/>
    <property type="match status" value="1"/>
</dbReference>
<proteinExistence type="inferred from homology"/>
<dbReference type="GO" id="GO:0005829">
    <property type="term" value="C:cytosol"/>
    <property type="evidence" value="ECO:0007669"/>
    <property type="project" value="TreeGrafter"/>
</dbReference>
<comment type="similarity">
    <text evidence="5">Belongs to the YqgF HJR family.</text>
</comment>
<dbReference type="RefSeq" id="WP_086742445.1">
    <property type="nucleotide sequence ID" value="NZ_MWPV01000001.1"/>
</dbReference>
<organism evidence="7 8">
    <name type="scientific">Pseudoalteromonas ulvae</name>
    <dbReference type="NCBI Taxonomy" id="107327"/>
    <lineage>
        <taxon>Bacteria</taxon>
        <taxon>Pseudomonadati</taxon>
        <taxon>Pseudomonadota</taxon>
        <taxon>Gammaproteobacteria</taxon>
        <taxon>Alteromonadales</taxon>
        <taxon>Pseudoalteromonadaceae</taxon>
        <taxon>Pseudoalteromonas</taxon>
    </lineage>
</organism>
<dbReference type="EMBL" id="MWPV01000001">
    <property type="protein sequence ID" value="OUL59053.1"/>
    <property type="molecule type" value="Genomic_DNA"/>
</dbReference>
<evidence type="ECO:0000256" key="1">
    <source>
        <dbReference type="ARBA" id="ARBA00022490"/>
    </source>
</evidence>
<dbReference type="SUPFAM" id="SSF53098">
    <property type="entry name" value="Ribonuclease H-like"/>
    <property type="match status" value="1"/>
</dbReference>
<dbReference type="InterPro" id="IPR005227">
    <property type="entry name" value="YqgF"/>
</dbReference>
<dbReference type="OrthoDB" id="9796140at2"/>
<evidence type="ECO:0000259" key="6">
    <source>
        <dbReference type="SMART" id="SM00732"/>
    </source>
</evidence>
<protein>
    <recommendedName>
        <fullName evidence="5">Putative pre-16S rRNA nuclease</fullName>
        <ecNumber evidence="5">3.1.-.-</ecNumber>
    </recommendedName>
</protein>
<evidence type="ECO:0000256" key="3">
    <source>
        <dbReference type="ARBA" id="ARBA00022722"/>
    </source>
</evidence>
<sequence>MAKKPSTPIGERTILGFDFGTRSIGIAVGQEITGSASPVKAVPAKDGIPNWDDILHVVEQWQPDLLVVGLPLNMDGTNQEVTFQAKKFANRLHNKTGLVVETQDERLTTADAKAQLFASGGYKKLSKGNVDSKSAQIILESYFENSYGN</sequence>
<keyword evidence="4 5" id="KW-0378">Hydrolase</keyword>
<dbReference type="EC" id="3.1.-.-" evidence="5"/>
<dbReference type="GO" id="GO:0004518">
    <property type="term" value="F:nuclease activity"/>
    <property type="evidence" value="ECO:0007669"/>
    <property type="project" value="UniProtKB-KW"/>
</dbReference>
<keyword evidence="3 5" id="KW-0540">Nuclease</keyword>
<evidence type="ECO:0000313" key="7">
    <source>
        <dbReference type="EMBL" id="OUL59053.1"/>
    </source>
</evidence>
<dbReference type="GO" id="GO:0000967">
    <property type="term" value="P:rRNA 5'-end processing"/>
    <property type="evidence" value="ECO:0007669"/>
    <property type="project" value="UniProtKB-UniRule"/>
</dbReference>
<dbReference type="PANTHER" id="PTHR33317:SF4">
    <property type="entry name" value="POLYNUCLEOTIDYL TRANSFERASE, RIBONUCLEASE H-LIKE SUPERFAMILY PROTEIN"/>
    <property type="match status" value="1"/>
</dbReference>
<dbReference type="Pfam" id="PF03652">
    <property type="entry name" value="RuvX"/>
    <property type="match status" value="1"/>
</dbReference>
<keyword evidence="1 5" id="KW-0963">Cytoplasm</keyword>
<feature type="domain" description="YqgF/RNase H-like" evidence="6">
    <location>
        <begin position="12"/>
        <end position="112"/>
    </location>
</feature>
<keyword evidence="8" id="KW-1185">Reference proteome</keyword>
<evidence type="ECO:0000256" key="2">
    <source>
        <dbReference type="ARBA" id="ARBA00022517"/>
    </source>
</evidence>
<dbReference type="Gene3D" id="3.30.420.140">
    <property type="entry name" value="YqgF/RNase H-like domain"/>
    <property type="match status" value="1"/>
</dbReference>
<comment type="function">
    <text evidence="5">Could be a nuclease involved in processing of the 5'-end of pre-16S rRNA.</text>
</comment>
<comment type="caution">
    <text evidence="7">The sequence shown here is derived from an EMBL/GenBank/DDBJ whole genome shotgun (WGS) entry which is preliminary data.</text>
</comment>
<dbReference type="PANTHER" id="PTHR33317">
    <property type="entry name" value="POLYNUCLEOTIDYL TRANSFERASE, RIBONUCLEASE H-LIKE SUPERFAMILY PROTEIN"/>
    <property type="match status" value="1"/>
</dbReference>
<evidence type="ECO:0000256" key="5">
    <source>
        <dbReference type="HAMAP-Rule" id="MF_00651"/>
    </source>
</evidence>
<gene>
    <name evidence="7" type="ORF">B1199_01865</name>
</gene>
<dbReference type="Proteomes" id="UP000194841">
    <property type="component" value="Unassembled WGS sequence"/>
</dbReference>
<reference evidence="7 8" key="1">
    <citation type="submission" date="2017-02" db="EMBL/GenBank/DDBJ databases">
        <title>Pseudoalteromonas ulvae TC14 Genome.</title>
        <authorList>
            <person name="Molmeret M."/>
        </authorList>
    </citation>
    <scope>NUCLEOTIDE SEQUENCE [LARGE SCALE GENOMIC DNA]</scope>
    <source>
        <strain evidence="7">TC14</strain>
    </source>
</reference>
<dbReference type="NCBIfam" id="TIGR00250">
    <property type="entry name" value="RNAse_H_YqgF"/>
    <property type="match status" value="1"/>
</dbReference>
<keyword evidence="2 5" id="KW-0690">Ribosome biogenesis</keyword>
<dbReference type="HAMAP" id="MF_00651">
    <property type="entry name" value="Nuclease_YqgF"/>
    <property type="match status" value="1"/>
</dbReference>